<feature type="transmembrane region" description="Helical" evidence="1">
    <location>
        <begin position="82"/>
        <end position="106"/>
    </location>
</feature>
<keyword evidence="1" id="KW-0812">Transmembrane</keyword>
<gene>
    <name evidence="2" type="ORF">Lwal_1539</name>
</gene>
<sequence>MNEKNILTARLLTYGGIIPFLFLGIAVVLNASHLDYSLALFAYGAVIISFLCGIHWAVFLFFSHNCSRNLLFQSNTISLLGWLSVLPVMSYLTFGLQILCFLYLLILDLELYRNKVIPLCFFDLRLRATIVVALLLFITACYS</sequence>
<evidence type="ECO:0000313" key="2">
    <source>
        <dbReference type="EMBL" id="KTD78769.1"/>
    </source>
</evidence>
<dbReference type="Proteomes" id="UP000054729">
    <property type="component" value="Unassembled WGS sequence"/>
</dbReference>
<organism evidence="2 3">
    <name type="scientific">Legionella waltersii</name>
    <dbReference type="NCBI Taxonomy" id="66969"/>
    <lineage>
        <taxon>Bacteria</taxon>
        <taxon>Pseudomonadati</taxon>
        <taxon>Pseudomonadota</taxon>
        <taxon>Gammaproteobacteria</taxon>
        <taxon>Legionellales</taxon>
        <taxon>Legionellaceae</taxon>
        <taxon>Legionella</taxon>
    </lineage>
</organism>
<accession>A0A0W1ABQ5</accession>
<dbReference type="AlphaFoldDB" id="A0A0W1ABQ5"/>
<proteinExistence type="predicted"/>
<feature type="transmembrane region" description="Helical" evidence="1">
    <location>
        <begin position="126"/>
        <end position="142"/>
    </location>
</feature>
<feature type="transmembrane region" description="Helical" evidence="1">
    <location>
        <begin position="38"/>
        <end position="62"/>
    </location>
</feature>
<evidence type="ECO:0008006" key="4">
    <source>
        <dbReference type="Google" id="ProtNLM"/>
    </source>
</evidence>
<keyword evidence="1" id="KW-0472">Membrane</keyword>
<dbReference type="EMBL" id="LNZB01000038">
    <property type="protein sequence ID" value="KTD78769.1"/>
    <property type="molecule type" value="Genomic_DNA"/>
</dbReference>
<name>A0A0W1ABQ5_9GAMM</name>
<dbReference type="RefSeq" id="WP_083500062.1">
    <property type="nucleotide sequence ID" value="NZ_CAAAIQ010000015.1"/>
</dbReference>
<keyword evidence="1" id="KW-1133">Transmembrane helix</keyword>
<reference evidence="2 3" key="1">
    <citation type="submission" date="2015-11" db="EMBL/GenBank/DDBJ databases">
        <title>Genomic analysis of 38 Legionella species identifies large and diverse effector repertoires.</title>
        <authorList>
            <person name="Burstein D."/>
            <person name="Amaro F."/>
            <person name="Zusman T."/>
            <person name="Lifshitz Z."/>
            <person name="Cohen O."/>
            <person name="Gilbert J.A."/>
            <person name="Pupko T."/>
            <person name="Shuman H.A."/>
            <person name="Segal G."/>
        </authorList>
    </citation>
    <scope>NUCLEOTIDE SEQUENCE [LARGE SCALE GENOMIC DNA]</scope>
    <source>
        <strain evidence="2 3">ATCC 51914</strain>
    </source>
</reference>
<protein>
    <recommendedName>
        <fullName evidence="4">DUF3429 domain-containing protein</fullName>
    </recommendedName>
</protein>
<evidence type="ECO:0000256" key="1">
    <source>
        <dbReference type="SAM" id="Phobius"/>
    </source>
</evidence>
<dbReference type="OrthoDB" id="8591832at2"/>
<dbReference type="InterPro" id="IPR021836">
    <property type="entry name" value="DUF3429"/>
</dbReference>
<feature type="transmembrane region" description="Helical" evidence="1">
    <location>
        <begin position="12"/>
        <end position="32"/>
    </location>
</feature>
<dbReference type="STRING" id="66969.Lwal_1539"/>
<dbReference type="PATRIC" id="fig|66969.6.peg.1678"/>
<keyword evidence="3" id="KW-1185">Reference proteome</keyword>
<evidence type="ECO:0000313" key="3">
    <source>
        <dbReference type="Proteomes" id="UP000054729"/>
    </source>
</evidence>
<comment type="caution">
    <text evidence="2">The sequence shown here is derived from an EMBL/GenBank/DDBJ whole genome shotgun (WGS) entry which is preliminary data.</text>
</comment>
<dbReference type="Pfam" id="PF11911">
    <property type="entry name" value="DUF3429"/>
    <property type="match status" value="1"/>
</dbReference>